<evidence type="ECO:0000313" key="1">
    <source>
        <dbReference type="EMBL" id="EET59039.1"/>
    </source>
</evidence>
<reference evidence="1" key="1">
    <citation type="submission" date="2009-07" db="EMBL/GenBank/DDBJ databases">
        <authorList>
            <person name="Weinstock G."/>
            <person name="Sodergren E."/>
            <person name="Clifton S."/>
            <person name="Fulton L."/>
            <person name="Fulton B."/>
            <person name="Courtney L."/>
            <person name="Fronick C."/>
            <person name="Harrison M."/>
            <person name="Strong C."/>
            <person name="Farmer C."/>
            <person name="Delahaunty K."/>
            <person name="Markovic C."/>
            <person name="Hall O."/>
            <person name="Minx P."/>
            <person name="Tomlinson C."/>
            <person name="Mitreva M."/>
            <person name="Nelson J."/>
            <person name="Hou S."/>
            <person name="Wollam A."/>
            <person name="Pepin K.H."/>
            <person name="Johnson M."/>
            <person name="Bhonagiri V."/>
            <person name="Nash W.E."/>
            <person name="Warren W."/>
            <person name="Chinwalla A."/>
            <person name="Mardis E.R."/>
            <person name="Wilson R.K."/>
        </authorList>
    </citation>
    <scope>NUCLEOTIDE SEQUENCE [LARGE SCALE GENOMIC DNA]</scope>
    <source>
        <strain evidence="1">DSM 14469</strain>
    </source>
</reference>
<proteinExistence type="predicted"/>
<gene>
    <name evidence="1" type="ORF">BRYFOR_08948</name>
</gene>
<dbReference type="Proteomes" id="UP000005561">
    <property type="component" value="Unassembled WGS sequence"/>
</dbReference>
<comment type="caution">
    <text evidence="1">The sequence shown here is derived from an EMBL/GenBank/DDBJ whole genome shotgun (WGS) entry which is preliminary data.</text>
</comment>
<dbReference type="AlphaFoldDB" id="C6LJW1"/>
<keyword evidence="2" id="KW-1185">Reference proteome</keyword>
<dbReference type="EMBL" id="ACCL02000022">
    <property type="protein sequence ID" value="EET59039.1"/>
    <property type="molecule type" value="Genomic_DNA"/>
</dbReference>
<evidence type="ECO:0000313" key="2">
    <source>
        <dbReference type="Proteomes" id="UP000005561"/>
    </source>
</evidence>
<name>C6LJW1_9FIRM</name>
<organism evidence="1 2">
    <name type="scientific">Marvinbryantia formatexigens DSM 14469</name>
    <dbReference type="NCBI Taxonomy" id="478749"/>
    <lineage>
        <taxon>Bacteria</taxon>
        <taxon>Bacillati</taxon>
        <taxon>Bacillota</taxon>
        <taxon>Clostridia</taxon>
        <taxon>Lachnospirales</taxon>
        <taxon>Lachnospiraceae</taxon>
        <taxon>Marvinbryantia</taxon>
    </lineage>
</organism>
<accession>C6LJW1</accession>
<dbReference type="STRING" id="168384.SAMN05660368_03383"/>
<protein>
    <submittedName>
        <fullName evidence="1">Uncharacterized protein</fullName>
    </submittedName>
</protein>
<sequence>MKERRITETNFRKYEQYLQIKIKENDSMMNLYIDGMLFKNGTVFISGSGLPDLEGEINKIGEEEKKMLTDGDFIRLSLVPANGAWWMDPKKHFSKWHVNKGSSTFPHWYQSKLHDKMFRKEACGWWRKHVFFHRELCVLADGLYFLKNCHVKDVCRNAHIICEDSIIDRMRNHATAEYVCGSSCIRKMYDFSKIKELCGYSVICEMNQTSHVESMSDSTLVKSMRDSTGIGCMNMDTRVLFMSDHASVSSLRGHASVQRMNDNSFIEQVDSSALIWEINDNSSIRSVSNSSKKNRNQLRYPEHYYGGFPFN</sequence>